<dbReference type="Pfam" id="PF05063">
    <property type="entry name" value="MT-A70"/>
    <property type="match status" value="1"/>
</dbReference>
<dbReference type="InterPro" id="IPR045123">
    <property type="entry name" value="METTL14-like"/>
</dbReference>
<dbReference type="AlphaFoldDB" id="A0ABD2Q379"/>
<dbReference type="GO" id="GO:0036396">
    <property type="term" value="C:RNA N6-methyladenosine methyltransferase complex"/>
    <property type="evidence" value="ECO:0007669"/>
    <property type="project" value="UniProtKB-ARBA"/>
</dbReference>
<proteinExistence type="inferred from homology"/>
<dbReference type="SUPFAM" id="SSF53335">
    <property type="entry name" value="S-adenosyl-L-methionine-dependent methyltransferases"/>
    <property type="match status" value="1"/>
</dbReference>
<evidence type="ECO:0000256" key="1">
    <source>
        <dbReference type="ARBA" id="ARBA00004123"/>
    </source>
</evidence>
<dbReference type="PANTHER" id="PTHR13107">
    <property type="entry name" value="N6-ADENOSINE-METHYLTRANSFERASE NON-CATALYTIC SUBUNIT"/>
    <property type="match status" value="1"/>
</dbReference>
<dbReference type="Proteomes" id="UP001626550">
    <property type="component" value="Unassembled WGS sequence"/>
</dbReference>
<protein>
    <recommendedName>
        <fullName evidence="4">N(6)-adenosine-methyltransferase non-catalytic subunit METTL14</fullName>
    </recommendedName>
    <alternativeName>
        <fullName evidence="3">Methyltransferase-like protein 14</fullName>
    </alternativeName>
</protein>
<evidence type="ECO:0000313" key="8">
    <source>
        <dbReference type="Proteomes" id="UP001626550"/>
    </source>
</evidence>
<reference evidence="7 8" key="1">
    <citation type="submission" date="2024-11" db="EMBL/GenBank/DDBJ databases">
        <title>Adaptive evolution of stress response genes in parasites aligns with host niche diversity.</title>
        <authorList>
            <person name="Hahn C."/>
            <person name="Resl P."/>
        </authorList>
    </citation>
    <scope>NUCLEOTIDE SEQUENCE [LARGE SCALE GENOMIC DNA]</scope>
    <source>
        <strain evidence="7">EGGRZ-B1_66</strain>
        <tissue evidence="7">Body</tissue>
    </source>
</reference>
<dbReference type="InterPro" id="IPR007757">
    <property type="entry name" value="MT-A70-like"/>
</dbReference>
<dbReference type="EMBL" id="JBJKFK010001109">
    <property type="protein sequence ID" value="KAL3314069.1"/>
    <property type="molecule type" value="Genomic_DNA"/>
</dbReference>
<evidence type="ECO:0000256" key="4">
    <source>
        <dbReference type="ARBA" id="ARBA00049757"/>
    </source>
</evidence>
<feature type="compositionally biased region" description="Polar residues" evidence="6">
    <location>
        <begin position="392"/>
        <end position="414"/>
    </location>
</feature>
<comment type="similarity">
    <text evidence="5">Belongs to the MT-A70-like family.</text>
</comment>
<evidence type="ECO:0000313" key="7">
    <source>
        <dbReference type="EMBL" id="KAL3314069.1"/>
    </source>
</evidence>
<keyword evidence="2" id="KW-0539">Nucleus</keyword>
<name>A0ABD2Q379_9PLAT</name>
<sequence>MKDENCDIDNFLRLLEGKLQRSEERLSKFCQLSHKHVQSIQQLKRSIVNPRTKRISPYRLSTKERHHFRKTRTRHIPDEQLETYSSQTFLKGTQSSNPHNDYAQHFVDTGEFPQNFIRDTDIQMRFEEYPKLKELIRLKDNLVETSSSPPMYLKSDLRNLNLVTTLQTQFDAILIEPPLEPYLAADSNTVYQAWTWDQIEALEIEKISAPRSFLWIWAGSALGLDRARQCLRKWGYRRCEDICWIKTNRTRPGHRQLEQDAVLQRSKEHCLMGIKGTVRRSVDSNFIHANIDIDLIIEEQKSPGCRDKPNEIFRIIEHFCLSKRRLHLFGRDSTVRHGWLTIGPEVSVSNFNCALYREQFAGEKDTCVHSTEEIERLRPKSPPPSSPANSSRYQPITNCAASTDTSNIGHRQAS</sequence>
<dbReference type="InterPro" id="IPR029063">
    <property type="entry name" value="SAM-dependent_MTases_sf"/>
</dbReference>
<evidence type="ECO:0000256" key="5">
    <source>
        <dbReference type="PROSITE-ProRule" id="PRU00489"/>
    </source>
</evidence>
<dbReference type="PROSITE" id="PS51143">
    <property type="entry name" value="MT_A70"/>
    <property type="match status" value="1"/>
</dbReference>
<comment type="subcellular location">
    <subcellularLocation>
        <location evidence="1">Nucleus</location>
    </subcellularLocation>
</comment>
<accession>A0ABD2Q379</accession>
<evidence type="ECO:0000256" key="2">
    <source>
        <dbReference type="ARBA" id="ARBA00023242"/>
    </source>
</evidence>
<feature type="non-terminal residue" evidence="7">
    <location>
        <position position="414"/>
    </location>
</feature>
<feature type="region of interest" description="Disordered" evidence="6">
    <location>
        <begin position="371"/>
        <end position="414"/>
    </location>
</feature>
<comment type="caution">
    <text evidence="7">The sequence shown here is derived from an EMBL/GenBank/DDBJ whole genome shotgun (WGS) entry which is preliminary data.</text>
</comment>
<gene>
    <name evidence="7" type="primary">METTL14</name>
    <name evidence="7" type="ORF">Ciccas_007321</name>
</gene>
<evidence type="ECO:0000256" key="3">
    <source>
        <dbReference type="ARBA" id="ARBA00032942"/>
    </source>
</evidence>
<keyword evidence="8" id="KW-1185">Reference proteome</keyword>
<dbReference type="PANTHER" id="PTHR13107:SF0">
    <property type="entry name" value="N6-ADENOSINE-METHYLTRANSFERASE NON-CATALYTIC SUBUNIT"/>
    <property type="match status" value="1"/>
</dbReference>
<dbReference type="GO" id="GO:0005634">
    <property type="term" value="C:nucleus"/>
    <property type="evidence" value="ECO:0007669"/>
    <property type="project" value="UniProtKB-SubCell"/>
</dbReference>
<dbReference type="PROSITE" id="PS51592">
    <property type="entry name" value="SAM_MTA70L_2"/>
    <property type="match status" value="1"/>
</dbReference>
<organism evidence="7 8">
    <name type="scientific">Cichlidogyrus casuarinus</name>
    <dbReference type="NCBI Taxonomy" id="1844966"/>
    <lineage>
        <taxon>Eukaryota</taxon>
        <taxon>Metazoa</taxon>
        <taxon>Spiralia</taxon>
        <taxon>Lophotrochozoa</taxon>
        <taxon>Platyhelminthes</taxon>
        <taxon>Monogenea</taxon>
        <taxon>Monopisthocotylea</taxon>
        <taxon>Dactylogyridea</taxon>
        <taxon>Ancyrocephalidae</taxon>
        <taxon>Cichlidogyrus</taxon>
    </lineage>
</organism>
<evidence type="ECO:0000256" key="6">
    <source>
        <dbReference type="SAM" id="MobiDB-lite"/>
    </source>
</evidence>